<feature type="transmembrane region" description="Helical" evidence="1">
    <location>
        <begin position="26"/>
        <end position="43"/>
    </location>
</feature>
<keyword evidence="4" id="KW-1185">Reference proteome</keyword>
<name>A0ABV7GK88_9GAMM</name>
<dbReference type="InterPro" id="IPR025588">
    <property type="entry name" value="YcxB-like_C"/>
</dbReference>
<sequence length="158" mass="17860">MECSYTLTESELVNALQLHGRGTNRTLIVLAIVGIALVLIGIFTELKTIDFGGAAGGLIGYFVTVFLIIPSNAKRQYEQNRALRGEMHISFSEQLVEFKAETGESKLKWSDIHKWKYRDGMYLLYVTSNMFYMVPSRVLENENELSNLLLKHVGPKKA</sequence>
<keyword evidence="1" id="KW-0472">Membrane</keyword>
<dbReference type="RefSeq" id="WP_248934483.1">
    <property type="nucleotide sequence ID" value="NZ_JAKILF010000001.1"/>
</dbReference>
<feature type="transmembrane region" description="Helical" evidence="1">
    <location>
        <begin position="49"/>
        <end position="69"/>
    </location>
</feature>
<evidence type="ECO:0000313" key="3">
    <source>
        <dbReference type="EMBL" id="MFC3140619.1"/>
    </source>
</evidence>
<dbReference type="EMBL" id="JBHRTD010000018">
    <property type="protein sequence ID" value="MFC3140619.1"/>
    <property type="molecule type" value="Genomic_DNA"/>
</dbReference>
<organism evidence="3 4">
    <name type="scientific">Shewanella submarina</name>
    <dbReference type="NCBI Taxonomy" id="2016376"/>
    <lineage>
        <taxon>Bacteria</taxon>
        <taxon>Pseudomonadati</taxon>
        <taxon>Pseudomonadota</taxon>
        <taxon>Gammaproteobacteria</taxon>
        <taxon>Alteromonadales</taxon>
        <taxon>Shewanellaceae</taxon>
        <taxon>Shewanella</taxon>
    </lineage>
</organism>
<dbReference type="Pfam" id="PF14317">
    <property type="entry name" value="YcxB"/>
    <property type="match status" value="1"/>
</dbReference>
<keyword evidence="1" id="KW-1133">Transmembrane helix</keyword>
<proteinExistence type="predicted"/>
<feature type="domain" description="YcxB-like C-terminal" evidence="2">
    <location>
        <begin position="91"/>
        <end position="149"/>
    </location>
</feature>
<protein>
    <submittedName>
        <fullName evidence="3">YcxB family protein</fullName>
    </submittedName>
</protein>
<reference evidence="4" key="1">
    <citation type="journal article" date="2019" name="Int. J. Syst. Evol. Microbiol.">
        <title>The Global Catalogue of Microorganisms (GCM) 10K type strain sequencing project: providing services to taxonomists for standard genome sequencing and annotation.</title>
        <authorList>
            <consortium name="The Broad Institute Genomics Platform"/>
            <consortium name="The Broad Institute Genome Sequencing Center for Infectious Disease"/>
            <person name="Wu L."/>
            <person name="Ma J."/>
        </authorList>
    </citation>
    <scope>NUCLEOTIDE SEQUENCE [LARGE SCALE GENOMIC DNA]</scope>
    <source>
        <strain evidence="4">KCTC 52277</strain>
    </source>
</reference>
<evidence type="ECO:0000313" key="4">
    <source>
        <dbReference type="Proteomes" id="UP001595621"/>
    </source>
</evidence>
<dbReference type="Proteomes" id="UP001595621">
    <property type="component" value="Unassembled WGS sequence"/>
</dbReference>
<evidence type="ECO:0000259" key="2">
    <source>
        <dbReference type="Pfam" id="PF14317"/>
    </source>
</evidence>
<evidence type="ECO:0000256" key="1">
    <source>
        <dbReference type="SAM" id="Phobius"/>
    </source>
</evidence>
<comment type="caution">
    <text evidence="3">The sequence shown here is derived from an EMBL/GenBank/DDBJ whole genome shotgun (WGS) entry which is preliminary data.</text>
</comment>
<gene>
    <name evidence="3" type="ORF">ACFOE0_20920</name>
</gene>
<accession>A0ABV7GK88</accession>
<keyword evidence="1" id="KW-0812">Transmembrane</keyword>